<gene>
    <name evidence="3" type="ORF">SAMN05421720_101628</name>
</gene>
<dbReference type="RefSeq" id="WP_092781846.1">
    <property type="nucleotide sequence ID" value="NZ_FNAP01000001.1"/>
</dbReference>
<dbReference type="EMBL" id="FNAP01000001">
    <property type="protein sequence ID" value="SDD81478.1"/>
    <property type="molecule type" value="Genomic_DNA"/>
</dbReference>
<feature type="chain" id="PRO_5011471995" description="FlgO domain-containing protein" evidence="1">
    <location>
        <begin position="21"/>
        <end position="213"/>
    </location>
</feature>
<name>A0A1G6XTH3_9PROT</name>
<evidence type="ECO:0000313" key="3">
    <source>
        <dbReference type="EMBL" id="SDD81478.1"/>
    </source>
</evidence>
<accession>A0A1G6XTH3</accession>
<protein>
    <recommendedName>
        <fullName evidence="2">FlgO domain-containing protein</fullName>
    </recommendedName>
</protein>
<evidence type="ECO:0000313" key="4">
    <source>
        <dbReference type="Proteomes" id="UP000199412"/>
    </source>
</evidence>
<feature type="domain" description="FlgO" evidence="2">
    <location>
        <begin position="49"/>
        <end position="178"/>
    </location>
</feature>
<dbReference type="PROSITE" id="PS51257">
    <property type="entry name" value="PROKAR_LIPOPROTEIN"/>
    <property type="match status" value="1"/>
</dbReference>
<dbReference type="Pfam" id="PF17680">
    <property type="entry name" value="FlgO"/>
    <property type="match status" value="1"/>
</dbReference>
<sequence>MRSFLIPMLAAATLALGGCADVLEDVADTTDPVGPETVHPAVDIELASYSAVDQLLEFSRAPLSPDKPIVVTTLVDSSDLTMAVPLGRLISEQMGTRLANAGFTVRELRFGNALRIREESGELVLSRNLREISRSVGAQAVIAGTYTPAATRVFVNARLIQASTGDLLSAVDFDLPRGADMNSLVPPVTDKTEEMEGDWEYSHHRSCWADPGC</sequence>
<evidence type="ECO:0000259" key="2">
    <source>
        <dbReference type="Pfam" id="PF17680"/>
    </source>
</evidence>
<dbReference type="AlphaFoldDB" id="A0A1G6XTH3"/>
<dbReference type="OrthoDB" id="9807521at2"/>
<dbReference type="Proteomes" id="UP000199412">
    <property type="component" value="Unassembled WGS sequence"/>
</dbReference>
<evidence type="ECO:0000256" key="1">
    <source>
        <dbReference type="SAM" id="SignalP"/>
    </source>
</evidence>
<proteinExistence type="predicted"/>
<reference evidence="3 4" key="1">
    <citation type="submission" date="2016-10" db="EMBL/GenBank/DDBJ databases">
        <authorList>
            <person name="de Groot N.N."/>
        </authorList>
    </citation>
    <scope>NUCLEOTIDE SEQUENCE [LARGE SCALE GENOMIC DNA]</scope>
    <source>
        <strain evidence="3 4">ATCC 700224</strain>
    </source>
</reference>
<keyword evidence="1" id="KW-0732">Signal</keyword>
<dbReference type="InterPro" id="IPR041215">
    <property type="entry name" value="FlgO_dom"/>
</dbReference>
<organism evidence="3 4">
    <name type="scientific">Rhodospira trueperi</name>
    <dbReference type="NCBI Taxonomy" id="69960"/>
    <lineage>
        <taxon>Bacteria</taxon>
        <taxon>Pseudomonadati</taxon>
        <taxon>Pseudomonadota</taxon>
        <taxon>Alphaproteobacteria</taxon>
        <taxon>Rhodospirillales</taxon>
        <taxon>Rhodospirillaceae</taxon>
        <taxon>Rhodospira</taxon>
    </lineage>
</organism>
<feature type="signal peptide" evidence="1">
    <location>
        <begin position="1"/>
        <end position="20"/>
    </location>
</feature>
<keyword evidence="4" id="KW-1185">Reference proteome</keyword>
<dbReference type="STRING" id="69960.SAMN05421720_101628"/>